<evidence type="ECO:0000256" key="1">
    <source>
        <dbReference type="ARBA" id="ARBA00004651"/>
    </source>
</evidence>
<dbReference type="Proteomes" id="UP000001943">
    <property type="component" value="Chromosome"/>
</dbReference>
<keyword evidence="8 12" id="KW-1133">Transmembrane helix</keyword>
<comment type="similarity">
    <text evidence="2 12">Belongs to the SecG family.</text>
</comment>
<evidence type="ECO:0000256" key="11">
    <source>
        <dbReference type="ARBA" id="ARBA00025182"/>
    </source>
</evidence>
<keyword evidence="6 12" id="KW-0812">Transmembrane</keyword>
<dbReference type="eggNOG" id="COG1314">
    <property type="taxonomic scope" value="Bacteria"/>
</dbReference>
<comment type="caution">
    <text evidence="12">Lacks conserved residue(s) required for the propagation of feature annotation.</text>
</comment>
<dbReference type="AlphaFoldDB" id="Q2GLS8"/>
<accession>Q2GLS8</accession>
<evidence type="ECO:0000256" key="7">
    <source>
        <dbReference type="ARBA" id="ARBA00022927"/>
    </source>
</evidence>
<dbReference type="EnsemblBacteria" id="ABD43793">
    <property type="protein sequence ID" value="ABD43793"/>
    <property type="gene ID" value="APH_0039"/>
</dbReference>
<name>Q2GLS8_ANAPZ</name>
<dbReference type="InterPro" id="IPR004692">
    <property type="entry name" value="SecG"/>
</dbReference>
<dbReference type="Pfam" id="PF03840">
    <property type="entry name" value="SecG"/>
    <property type="match status" value="1"/>
</dbReference>
<evidence type="ECO:0000256" key="5">
    <source>
        <dbReference type="ARBA" id="ARBA00022475"/>
    </source>
</evidence>
<dbReference type="HOGENOM" id="CLU_094156_4_1_5"/>
<feature type="transmembrane region" description="Helical" evidence="12">
    <location>
        <begin position="56"/>
        <end position="75"/>
    </location>
</feature>
<keyword evidence="14" id="KW-1185">Reference proteome</keyword>
<keyword evidence="7 12" id="KW-0653">Protein transport</keyword>
<dbReference type="PANTHER" id="PTHR34182:SF1">
    <property type="entry name" value="PROTEIN-EXPORT MEMBRANE PROTEIN SECG"/>
    <property type="match status" value="1"/>
</dbReference>
<dbReference type="NCBIfam" id="TIGR00810">
    <property type="entry name" value="secG"/>
    <property type="match status" value="1"/>
</dbReference>
<reference evidence="13 14" key="1">
    <citation type="journal article" date="2006" name="PLoS Genet.">
        <title>Comparative genomics of emerging human ehrlichiosis agents.</title>
        <authorList>
            <person name="Dunning Hotopp J.C."/>
            <person name="Lin M."/>
            <person name="Madupu R."/>
            <person name="Crabtree J."/>
            <person name="Angiuoli S.V."/>
            <person name="Eisen J.A."/>
            <person name="Seshadri R."/>
            <person name="Ren Q."/>
            <person name="Wu M."/>
            <person name="Utterback T.R."/>
            <person name="Smith S."/>
            <person name="Lewis M."/>
            <person name="Khouri H."/>
            <person name="Zhang C."/>
            <person name="Niu H."/>
            <person name="Lin Q."/>
            <person name="Ohashi N."/>
            <person name="Zhi N."/>
            <person name="Nelson W."/>
            <person name="Brinkac L.M."/>
            <person name="Dodson R.J."/>
            <person name="Rosovitz M.J."/>
            <person name="Sundaram J."/>
            <person name="Daugherty S.C."/>
            <person name="Davidsen T."/>
            <person name="Durkin A.S."/>
            <person name="Gwinn M."/>
            <person name="Haft D.H."/>
            <person name="Selengut J.D."/>
            <person name="Sullivan S.A."/>
            <person name="Zafar N."/>
            <person name="Zhou L."/>
            <person name="Benahmed F."/>
            <person name="Forberger H."/>
            <person name="Halpin R."/>
            <person name="Mulligan S."/>
            <person name="Robinson J."/>
            <person name="White O."/>
            <person name="Rikihisa Y."/>
            <person name="Tettelin H."/>
        </authorList>
    </citation>
    <scope>NUCLEOTIDE SEQUENCE [LARGE SCALE GENOMIC DNA]</scope>
    <source>
        <strain evidence="13 14">HZ</strain>
    </source>
</reference>
<sequence length="107" mass="10780">MSTCLMFLVTVQVLLAVLLVVLVLLQSPESDSLGGFGGAQCNLGAIFNRGSPSGLMARLTAVVATVFIVNTLLLVGTGSQGVPGVDFAGESELVSGQDAGIGEVPSE</sequence>
<evidence type="ECO:0000313" key="14">
    <source>
        <dbReference type="Proteomes" id="UP000001943"/>
    </source>
</evidence>
<dbReference type="PaxDb" id="212042-APH_0039"/>
<evidence type="ECO:0000256" key="9">
    <source>
        <dbReference type="ARBA" id="ARBA00023010"/>
    </source>
</evidence>
<organism evidence="13 14">
    <name type="scientific">Anaplasma phagocytophilum (strain HZ)</name>
    <dbReference type="NCBI Taxonomy" id="212042"/>
    <lineage>
        <taxon>Bacteria</taxon>
        <taxon>Pseudomonadati</taxon>
        <taxon>Pseudomonadota</taxon>
        <taxon>Alphaproteobacteria</taxon>
        <taxon>Rickettsiales</taxon>
        <taxon>Anaplasmataceae</taxon>
        <taxon>Anaplasma</taxon>
        <taxon>phagocytophilum group</taxon>
    </lineage>
</organism>
<evidence type="ECO:0000313" key="13">
    <source>
        <dbReference type="EMBL" id="ABD43793.1"/>
    </source>
</evidence>
<dbReference type="GO" id="GO:0009306">
    <property type="term" value="P:protein secretion"/>
    <property type="evidence" value="ECO:0007669"/>
    <property type="project" value="UniProtKB-UniRule"/>
</dbReference>
<evidence type="ECO:0000256" key="2">
    <source>
        <dbReference type="ARBA" id="ARBA00008445"/>
    </source>
</evidence>
<keyword evidence="10 12" id="KW-0472">Membrane</keyword>
<protein>
    <recommendedName>
        <fullName evidence="3 12">Protein-export membrane protein SecG</fullName>
    </recommendedName>
</protein>
<evidence type="ECO:0000256" key="3">
    <source>
        <dbReference type="ARBA" id="ARBA00017876"/>
    </source>
</evidence>
<keyword evidence="4 12" id="KW-0813">Transport</keyword>
<comment type="subcellular location">
    <subcellularLocation>
        <location evidence="1 12">Cell membrane</location>
        <topology evidence="1 12">Multi-pass membrane protein</topology>
    </subcellularLocation>
</comment>
<dbReference type="STRING" id="212042.APH_0039"/>
<comment type="function">
    <text evidence="11 12">Involved in protein export. Participates in an early event of protein translocation.</text>
</comment>
<dbReference type="GO" id="GO:0065002">
    <property type="term" value="P:intracellular protein transmembrane transport"/>
    <property type="evidence" value="ECO:0007669"/>
    <property type="project" value="TreeGrafter"/>
</dbReference>
<dbReference type="KEGG" id="aph:APH_0039"/>
<evidence type="ECO:0000256" key="6">
    <source>
        <dbReference type="ARBA" id="ARBA00022692"/>
    </source>
</evidence>
<proteinExistence type="inferred from homology"/>
<dbReference type="PANTHER" id="PTHR34182">
    <property type="entry name" value="PROTEIN-EXPORT MEMBRANE PROTEIN SECG"/>
    <property type="match status" value="1"/>
</dbReference>
<keyword evidence="5 12" id="KW-1003">Cell membrane</keyword>
<evidence type="ECO:0000256" key="4">
    <source>
        <dbReference type="ARBA" id="ARBA00022448"/>
    </source>
</evidence>
<evidence type="ECO:0000256" key="8">
    <source>
        <dbReference type="ARBA" id="ARBA00022989"/>
    </source>
</evidence>
<gene>
    <name evidence="13" type="primary">secG</name>
    <name evidence="13" type="ordered locus">APH_0039</name>
</gene>
<dbReference type="PRINTS" id="PR01651">
    <property type="entry name" value="SECGEXPORT"/>
</dbReference>
<dbReference type="EMBL" id="CP000235">
    <property type="protein sequence ID" value="ABD43793.1"/>
    <property type="molecule type" value="Genomic_DNA"/>
</dbReference>
<dbReference type="GO" id="GO:0043952">
    <property type="term" value="P:protein transport by the Sec complex"/>
    <property type="evidence" value="ECO:0007669"/>
    <property type="project" value="TreeGrafter"/>
</dbReference>
<keyword evidence="9 12" id="KW-0811">Translocation</keyword>
<dbReference type="GO" id="GO:0005886">
    <property type="term" value="C:plasma membrane"/>
    <property type="evidence" value="ECO:0007669"/>
    <property type="project" value="UniProtKB-SubCell"/>
</dbReference>
<evidence type="ECO:0000256" key="12">
    <source>
        <dbReference type="RuleBase" id="RU365087"/>
    </source>
</evidence>
<dbReference type="GO" id="GO:0015450">
    <property type="term" value="F:protein-transporting ATPase activity"/>
    <property type="evidence" value="ECO:0007669"/>
    <property type="project" value="UniProtKB-UniRule"/>
</dbReference>
<evidence type="ECO:0000256" key="10">
    <source>
        <dbReference type="ARBA" id="ARBA00023136"/>
    </source>
</evidence>